<sequence length="204" mass="22533">MNREEAAEALQLIRRVVSQARDDTALQNWGVIWMIHAFTNGGGFLATHALYAQGYRSPGPYALLWSAIVPLNLISIFWLRRREAAGVRTFIERQVWSIWTTCMAAHVLVALCNWLLGLEVLFMPSVACVLIAMAFSVMGAIMGRAWYAAAAVFVLSALVLARVPHLGFAVLGALWFVTQFIGGLLLHRARRKRLAAGGAEVRLV</sequence>
<feature type="transmembrane region" description="Helical" evidence="1">
    <location>
        <begin position="61"/>
        <end position="79"/>
    </location>
</feature>
<evidence type="ECO:0000313" key="3">
    <source>
        <dbReference type="Proteomes" id="UP001291309"/>
    </source>
</evidence>
<feature type="transmembrane region" description="Helical" evidence="1">
    <location>
        <begin position="122"/>
        <end position="138"/>
    </location>
</feature>
<keyword evidence="1" id="KW-0472">Membrane</keyword>
<protein>
    <submittedName>
        <fullName evidence="2">Uncharacterized protein</fullName>
    </submittedName>
</protein>
<accession>A0ABU5H9S8</accession>
<gene>
    <name evidence="2" type="ORF">SYV04_26970</name>
</gene>
<proteinExistence type="predicted"/>
<dbReference type="Proteomes" id="UP001291309">
    <property type="component" value="Unassembled WGS sequence"/>
</dbReference>
<organism evidence="2 3">
    <name type="scientific">Hyalangium rubrum</name>
    <dbReference type="NCBI Taxonomy" id="3103134"/>
    <lineage>
        <taxon>Bacteria</taxon>
        <taxon>Pseudomonadati</taxon>
        <taxon>Myxococcota</taxon>
        <taxon>Myxococcia</taxon>
        <taxon>Myxococcales</taxon>
        <taxon>Cystobacterineae</taxon>
        <taxon>Archangiaceae</taxon>
        <taxon>Hyalangium</taxon>
    </lineage>
</organism>
<dbReference type="EMBL" id="JAXIVS010000010">
    <property type="protein sequence ID" value="MDY7230066.1"/>
    <property type="molecule type" value="Genomic_DNA"/>
</dbReference>
<keyword evidence="1" id="KW-1133">Transmembrane helix</keyword>
<feature type="transmembrane region" description="Helical" evidence="1">
    <location>
        <begin position="167"/>
        <end position="186"/>
    </location>
</feature>
<evidence type="ECO:0000256" key="1">
    <source>
        <dbReference type="SAM" id="Phobius"/>
    </source>
</evidence>
<feature type="transmembrane region" description="Helical" evidence="1">
    <location>
        <begin position="145"/>
        <end position="161"/>
    </location>
</feature>
<name>A0ABU5H9S8_9BACT</name>
<reference evidence="2 3" key="1">
    <citation type="submission" date="2023-12" db="EMBL/GenBank/DDBJ databases">
        <title>the genome sequence of Hyalangium sp. s54d21.</title>
        <authorList>
            <person name="Zhang X."/>
        </authorList>
    </citation>
    <scope>NUCLEOTIDE SEQUENCE [LARGE SCALE GENOMIC DNA]</scope>
    <source>
        <strain evidence="3">s54d21</strain>
    </source>
</reference>
<dbReference type="RefSeq" id="WP_321548790.1">
    <property type="nucleotide sequence ID" value="NZ_JAXIVS010000010.1"/>
</dbReference>
<feature type="transmembrane region" description="Helical" evidence="1">
    <location>
        <begin position="95"/>
        <end position="116"/>
    </location>
</feature>
<keyword evidence="1" id="KW-0812">Transmembrane</keyword>
<evidence type="ECO:0000313" key="2">
    <source>
        <dbReference type="EMBL" id="MDY7230066.1"/>
    </source>
</evidence>
<keyword evidence="3" id="KW-1185">Reference proteome</keyword>
<comment type="caution">
    <text evidence="2">The sequence shown here is derived from an EMBL/GenBank/DDBJ whole genome shotgun (WGS) entry which is preliminary data.</text>
</comment>